<accession>A0A7W6KDM2</accession>
<organism evidence="1 2">
    <name type="scientific">Pedobacter zeae</name>
    <dbReference type="NCBI Taxonomy" id="1737356"/>
    <lineage>
        <taxon>Bacteria</taxon>
        <taxon>Pseudomonadati</taxon>
        <taxon>Bacteroidota</taxon>
        <taxon>Sphingobacteriia</taxon>
        <taxon>Sphingobacteriales</taxon>
        <taxon>Sphingobacteriaceae</taxon>
        <taxon>Pedobacter</taxon>
    </lineage>
</organism>
<gene>
    <name evidence="1" type="ORF">GGQ60_002824</name>
</gene>
<dbReference type="EMBL" id="JACIEF010000003">
    <property type="protein sequence ID" value="MBB4108815.1"/>
    <property type="molecule type" value="Genomic_DNA"/>
</dbReference>
<sequence length="39" mass="4591">MFKKVLREGLFSVNLKETIKKRPSPELRFASFKMTAFDV</sequence>
<dbReference type="Proteomes" id="UP000532273">
    <property type="component" value="Unassembled WGS sequence"/>
</dbReference>
<name>A0A7W6KDM2_9SPHI</name>
<evidence type="ECO:0000313" key="2">
    <source>
        <dbReference type="Proteomes" id="UP000532273"/>
    </source>
</evidence>
<dbReference type="AlphaFoldDB" id="A0A7W6KDM2"/>
<comment type="caution">
    <text evidence="1">The sequence shown here is derived from an EMBL/GenBank/DDBJ whole genome shotgun (WGS) entry which is preliminary data.</text>
</comment>
<proteinExistence type="predicted"/>
<protein>
    <submittedName>
        <fullName evidence="1">Uncharacterized protein</fullName>
    </submittedName>
</protein>
<reference evidence="1 2" key="1">
    <citation type="submission" date="2020-08" db="EMBL/GenBank/DDBJ databases">
        <title>Genomic Encyclopedia of Type Strains, Phase IV (KMG-IV): sequencing the most valuable type-strain genomes for metagenomic binning, comparative biology and taxonomic classification.</title>
        <authorList>
            <person name="Goeker M."/>
        </authorList>
    </citation>
    <scope>NUCLEOTIDE SEQUENCE [LARGE SCALE GENOMIC DNA]</scope>
    <source>
        <strain evidence="1 2">DSM 100774</strain>
    </source>
</reference>
<evidence type="ECO:0000313" key="1">
    <source>
        <dbReference type="EMBL" id="MBB4108815.1"/>
    </source>
</evidence>